<comment type="caution">
    <text evidence="2">The sequence shown here is derived from an EMBL/GenBank/DDBJ whole genome shotgun (WGS) entry which is preliminary data.</text>
</comment>
<protein>
    <recommendedName>
        <fullName evidence="4">Lipoprotein</fullName>
    </recommendedName>
</protein>
<feature type="region of interest" description="Disordered" evidence="1">
    <location>
        <begin position="28"/>
        <end position="48"/>
    </location>
</feature>
<proteinExistence type="predicted"/>
<dbReference type="Proteomes" id="UP000680185">
    <property type="component" value="Unassembled WGS sequence"/>
</dbReference>
<reference evidence="2" key="2">
    <citation type="submission" date="2021-05" db="EMBL/GenBank/DDBJ databases">
        <title>Protein family content uncovers lineage relationships and bacterial pathway maintenance mechanisms in DPANN archaea.</title>
        <authorList>
            <person name="Castelle C.J."/>
            <person name="Meheust R."/>
            <person name="Jaffe A.L."/>
            <person name="Seitz K."/>
            <person name="Gong X."/>
            <person name="Baker B.J."/>
            <person name="Banfield J.F."/>
        </authorList>
    </citation>
    <scope>NUCLEOTIDE SEQUENCE</scope>
    <source>
        <strain evidence="2">RIFCSPLOWO2_01_FULL_43_13</strain>
    </source>
</reference>
<evidence type="ECO:0008006" key="4">
    <source>
        <dbReference type="Google" id="ProtNLM"/>
    </source>
</evidence>
<evidence type="ECO:0000313" key="3">
    <source>
        <dbReference type="Proteomes" id="UP000680185"/>
    </source>
</evidence>
<organism evidence="2 3">
    <name type="scientific">Candidatus Iainarchaeum sp</name>
    <dbReference type="NCBI Taxonomy" id="3101447"/>
    <lineage>
        <taxon>Archaea</taxon>
        <taxon>Candidatus Iainarchaeota</taxon>
        <taxon>Candidatus Iainarchaeia</taxon>
        <taxon>Candidatus Iainarchaeales</taxon>
        <taxon>Candidatus Iainarchaeaceae</taxon>
        <taxon>Candidatus Iainarchaeum</taxon>
    </lineage>
</organism>
<dbReference type="EMBL" id="JAGVWB010000023">
    <property type="protein sequence ID" value="MBS3058417.1"/>
    <property type="molecule type" value="Genomic_DNA"/>
</dbReference>
<reference evidence="2" key="1">
    <citation type="submission" date="2021-03" db="EMBL/GenBank/DDBJ databases">
        <authorList>
            <person name="Jaffe A."/>
        </authorList>
    </citation>
    <scope>NUCLEOTIDE SEQUENCE</scope>
    <source>
        <strain evidence="2">RIFCSPLOWO2_01_FULL_43_13</strain>
    </source>
</reference>
<evidence type="ECO:0000313" key="2">
    <source>
        <dbReference type="EMBL" id="MBS3058417.1"/>
    </source>
</evidence>
<accession>A0A8T4KW97</accession>
<feature type="compositionally biased region" description="Polar residues" evidence="1">
    <location>
        <begin position="36"/>
        <end position="48"/>
    </location>
</feature>
<dbReference type="PROSITE" id="PS51257">
    <property type="entry name" value="PROKAR_LIPOPROTEIN"/>
    <property type="match status" value="1"/>
</dbReference>
<evidence type="ECO:0000256" key="1">
    <source>
        <dbReference type="SAM" id="MobiDB-lite"/>
    </source>
</evidence>
<sequence length="305" mass="33981">MKIKLAIIGIILTALILSGCSQNNNQNNAQQANNNTTSDSELSACKTTNDPESKLNCFVNLAISRNKVEVCENAEPNVYPCYSDFAFRTNNEQVCNQINNSTWKTLCIKRFAESNPSLCSELKNDEMNKERDYCYSSGALKSKNGSFCQKIEDKKLVASCYSNLALDTNNVSFCDQLKNDAKAYEFDNGFCYSDLGIQVKSPTICEKSELFSDDCMIQLAESMKDGTLCERVTDDKKRNICYNHAGIATNDAALCDKIVISQVFQSSDISLKDSCYSEIAKATKNKSLCEKVIREDQKTFCISQA</sequence>
<dbReference type="AlphaFoldDB" id="A0A8T4KW97"/>
<gene>
    <name evidence="2" type="ORF">J4478_03360</name>
</gene>
<name>A0A8T4KW97_9ARCH</name>